<dbReference type="InterPro" id="IPR001631">
    <property type="entry name" value="TopoI"/>
</dbReference>
<evidence type="ECO:0000259" key="10">
    <source>
        <dbReference type="SMART" id="SM00435"/>
    </source>
</evidence>
<evidence type="ECO:0000256" key="1">
    <source>
        <dbReference type="ARBA" id="ARBA00000213"/>
    </source>
</evidence>
<dbReference type="InterPro" id="IPR008336">
    <property type="entry name" value="TopoI_DNA-bd_euk"/>
</dbReference>
<feature type="region of interest" description="Disordered" evidence="9">
    <location>
        <begin position="1"/>
        <end position="23"/>
    </location>
</feature>
<dbReference type="Gene3D" id="2.170.11.10">
    <property type="entry name" value="DNA Topoisomerase I, domain 2"/>
    <property type="match status" value="1"/>
</dbReference>
<dbReference type="EMBL" id="JANBOH010000112">
    <property type="protein sequence ID" value="KAJ1645310.1"/>
    <property type="molecule type" value="Genomic_DNA"/>
</dbReference>
<evidence type="ECO:0000256" key="3">
    <source>
        <dbReference type="ARBA" id="ARBA00023029"/>
    </source>
</evidence>
<dbReference type="GO" id="GO:0006260">
    <property type="term" value="P:DNA replication"/>
    <property type="evidence" value="ECO:0007669"/>
    <property type="project" value="TreeGrafter"/>
</dbReference>
<feature type="domain" description="DNA topoisomerase I eukaryotic-type" evidence="10">
    <location>
        <begin position="370"/>
        <end position="818"/>
    </location>
</feature>
<proteinExistence type="inferred from homology"/>
<feature type="compositionally biased region" description="Low complexity" evidence="9">
    <location>
        <begin position="128"/>
        <end position="141"/>
    </location>
</feature>
<comment type="caution">
    <text evidence="11">The sequence shown here is derived from an EMBL/GenBank/DDBJ whole genome shotgun (WGS) entry which is preliminary data.</text>
</comment>
<dbReference type="FunFam" id="2.170.11.10:FF:000001">
    <property type="entry name" value="DNA topoisomerase I"/>
    <property type="match status" value="1"/>
</dbReference>
<dbReference type="GO" id="GO:0005694">
    <property type="term" value="C:chromosome"/>
    <property type="evidence" value="ECO:0007669"/>
    <property type="project" value="InterPro"/>
</dbReference>
<evidence type="ECO:0000256" key="2">
    <source>
        <dbReference type="ARBA" id="ARBA00006645"/>
    </source>
</evidence>
<dbReference type="PANTHER" id="PTHR10290">
    <property type="entry name" value="DNA TOPOISOMERASE I"/>
    <property type="match status" value="1"/>
</dbReference>
<dbReference type="InterPro" id="IPR051062">
    <property type="entry name" value="Topoisomerase_IB"/>
</dbReference>
<dbReference type="InterPro" id="IPR013030">
    <property type="entry name" value="DNA_topo_DNA_db_N_dom2"/>
</dbReference>
<name>A0A9W8CKE0_9FUNG</name>
<reference evidence="11" key="1">
    <citation type="submission" date="2022-07" db="EMBL/GenBank/DDBJ databases">
        <title>Phylogenomic reconstructions and comparative analyses of Kickxellomycotina fungi.</title>
        <authorList>
            <person name="Reynolds N.K."/>
            <person name="Stajich J.E."/>
            <person name="Barry K."/>
            <person name="Grigoriev I.V."/>
            <person name="Crous P."/>
            <person name="Smith M.E."/>
        </authorList>
    </citation>
    <scope>NUCLEOTIDE SEQUENCE</scope>
    <source>
        <strain evidence="11">NBRC 105413</strain>
    </source>
</reference>
<feature type="coiled-coil region" evidence="8">
    <location>
        <begin position="319"/>
        <end position="347"/>
    </location>
</feature>
<feature type="region of interest" description="Disordered" evidence="9">
    <location>
        <begin position="709"/>
        <end position="729"/>
    </location>
</feature>
<dbReference type="InterPro" id="IPR025834">
    <property type="entry name" value="TopoI_C_dom"/>
</dbReference>
<comment type="function">
    <text evidence="7">Releases the supercoiling and torsional tension of DNA introduced during the DNA replication and transcription by transiently cleaving and rejoining one strand of the DNA duplex. Introduces a single-strand break via transesterification at the specific target site 5'-[CT]CCTTp site in duplex DNA. The scissile phosphodiester is attacked by the catalytic tyrosine of the enzyme, resulting in the formation of a DNA-(3'-phosphotyrosyl)-enzyme intermediate and the expulsion of a 5'-OH DNA strand. The free DNA strand then undergoes passage around the unbroken strand thus removing DNA supercoils. Finally, in the religation step, the DNA 5'-OH attacks the covalent intermediate to expel the active-site tyrosine and restore the DNA phosphodiester backbone.</text>
</comment>
<protein>
    <recommendedName>
        <fullName evidence="7">DNA topoisomerase I</fullName>
        <ecNumber evidence="7">5.6.2.1</ecNumber>
    </recommendedName>
    <alternativeName>
        <fullName evidence="7">DNA topoisomerase 1</fullName>
    </alternativeName>
</protein>
<dbReference type="EC" id="5.6.2.1" evidence="7"/>
<dbReference type="InterPro" id="IPR013034">
    <property type="entry name" value="DNA_topo_DNA_db_N_dom1"/>
</dbReference>
<dbReference type="Gene3D" id="1.10.10.41">
    <property type="entry name" value="Yeast DNA topoisomerase - domain 1"/>
    <property type="match status" value="1"/>
</dbReference>
<comment type="similarity">
    <text evidence="2 6 7">Belongs to the type IB topoisomerase family.</text>
</comment>
<dbReference type="Pfam" id="PF01028">
    <property type="entry name" value="Topoisom_I"/>
    <property type="match status" value="1"/>
</dbReference>
<dbReference type="InterPro" id="IPR014711">
    <property type="entry name" value="TopoI_cat_a-hlx-sub_euk"/>
</dbReference>
<dbReference type="InterPro" id="IPR011010">
    <property type="entry name" value="DNA_brk_join_enz"/>
</dbReference>
<evidence type="ECO:0000256" key="5">
    <source>
        <dbReference type="ARBA" id="ARBA00023235"/>
    </source>
</evidence>
<dbReference type="Pfam" id="PF02919">
    <property type="entry name" value="Topoisom_I_N"/>
    <property type="match status" value="1"/>
</dbReference>
<dbReference type="SMART" id="SM00435">
    <property type="entry name" value="TOPEUc"/>
    <property type="match status" value="1"/>
</dbReference>
<dbReference type="FunFam" id="3.90.15.10:FF:000002">
    <property type="entry name" value="DNA topoisomerase I"/>
    <property type="match status" value="1"/>
</dbReference>
<dbReference type="InterPro" id="IPR014727">
    <property type="entry name" value="TopoI_cat_a/b-sub_euk"/>
</dbReference>
<keyword evidence="12" id="KW-1185">Reference proteome</keyword>
<evidence type="ECO:0000313" key="11">
    <source>
        <dbReference type="EMBL" id="KAJ1645310.1"/>
    </source>
</evidence>
<dbReference type="AlphaFoldDB" id="A0A9W8CKE0"/>
<evidence type="ECO:0000256" key="4">
    <source>
        <dbReference type="ARBA" id="ARBA00023125"/>
    </source>
</evidence>
<sequence length="845" mass="94794">MARKQGARRALCSSDSEDEMPLSTMVASVKTEKPKVSSLLNLVNGSAGGGSSYSSSSSSSSDSDDGVPLAALRAKNSAIRIKAEKFSESDSESDLPLSNKVKEPKNTAVNGNALLVGTKRPKKEEQPSANAKKARASSTKAKSPEASTAKNRVKKVEVKKEPSARKTYAAASVVAAKGKGRNGVAAKIRIKSESNATDSMNSVNDESDSEEYKWWLSNTEGGEGPKWSTLEHYGVLFPPDYVPHEVPIIYNGAKLKVPPPVEEVATFFAAVLGTDHAVNPVFQKNFFSDFKDICREHMGDKHPFKEFVHCDFSLIRAHLDEQSAKRKAMSKEEKEALKKERAVVEEKYSFCVLDGRREKVGNFRIEPPSLFRGRGAHPKTGMLKKRVMPEQVTINIGEGAKIPDPPPGHKWGKVIHDNNVTWLAMWKENINSNTKYIFLAAGSSLKGQSDMKKYEKARSLVKCVDSIREQYTKDLKSEVMSVRQRATAMYLIDRFALRAGNEKSDDEADTVGCCSLRCEHVTLEPPNIVHFDFLGKDSIRYQNTTEVDKQVWKNLRLFQRAPKTSSDMLFDRLNPSVLNKHLQTLMPGLTAKVFRTFNASFVFQQQLVSTPSDGTEAEKILAYNRANRQVAVLCNHQRTVSKGFADQMAKVDDKLLAARFQRKLLKEHLLEIAPNLKKKHPELKEKEQGVTAAWIKKHLLDECAKDREKATKKFERDNEKLKEAREPKQPKSVLKDILAEIAKREKEIKSGSYVPEPPVAKNATTEKVLEKIEKVSARIANIELEKVEKDENKSTALSTSKINYIDPRISIAWCKKHNVPLEKIFTKTLREKFTWAMDVDKNWTF</sequence>
<evidence type="ECO:0000256" key="9">
    <source>
        <dbReference type="SAM" id="MobiDB-lite"/>
    </source>
</evidence>
<organism evidence="11 12">
    <name type="scientific">Coemansia asiatica</name>
    <dbReference type="NCBI Taxonomy" id="1052880"/>
    <lineage>
        <taxon>Eukaryota</taxon>
        <taxon>Fungi</taxon>
        <taxon>Fungi incertae sedis</taxon>
        <taxon>Zoopagomycota</taxon>
        <taxon>Kickxellomycotina</taxon>
        <taxon>Kickxellomycetes</taxon>
        <taxon>Kickxellales</taxon>
        <taxon>Kickxellaceae</taxon>
        <taxon>Coemansia</taxon>
    </lineage>
</organism>
<feature type="coiled-coil region" evidence="8">
    <location>
        <begin position="765"/>
        <end position="792"/>
    </location>
</feature>
<dbReference type="PROSITE" id="PS52038">
    <property type="entry name" value="TOPO_IB_2"/>
    <property type="match status" value="1"/>
</dbReference>
<dbReference type="PRINTS" id="PR00416">
    <property type="entry name" value="EUTPISMRASEI"/>
</dbReference>
<keyword evidence="4 6" id="KW-0238">DNA-binding</keyword>
<feature type="region of interest" description="Disordered" evidence="9">
    <location>
        <begin position="41"/>
        <end position="69"/>
    </location>
</feature>
<feature type="compositionally biased region" description="Low complexity" evidence="9">
    <location>
        <begin position="52"/>
        <end position="61"/>
    </location>
</feature>
<dbReference type="GO" id="GO:0005730">
    <property type="term" value="C:nucleolus"/>
    <property type="evidence" value="ECO:0007669"/>
    <property type="project" value="TreeGrafter"/>
</dbReference>
<dbReference type="InterPro" id="IPR013500">
    <property type="entry name" value="TopoI_cat_euk"/>
</dbReference>
<keyword evidence="5 6" id="KW-0413">Isomerase</keyword>
<feature type="region of interest" description="Disordered" evidence="9">
    <location>
        <begin position="84"/>
        <end position="160"/>
    </location>
</feature>
<dbReference type="PANTHER" id="PTHR10290:SF3">
    <property type="entry name" value="DNA TOPOISOMERASE 1"/>
    <property type="match status" value="1"/>
</dbReference>
<keyword evidence="8" id="KW-0175">Coiled coil</keyword>
<evidence type="ECO:0000256" key="7">
    <source>
        <dbReference type="RuleBase" id="RU365101"/>
    </source>
</evidence>
<dbReference type="CDD" id="cd00659">
    <property type="entry name" value="Topo_IB_C"/>
    <property type="match status" value="1"/>
</dbReference>
<evidence type="ECO:0000256" key="6">
    <source>
        <dbReference type="PROSITE-ProRule" id="PRU01382"/>
    </source>
</evidence>
<dbReference type="GO" id="GO:0003677">
    <property type="term" value="F:DNA binding"/>
    <property type="evidence" value="ECO:0007669"/>
    <property type="project" value="UniProtKB-UniRule"/>
</dbReference>
<dbReference type="Gene3D" id="3.90.15.10">
    <property type="entry name" value="Topoisomerase I, Chain A, domain 3"/>
    <property type="match status" value="1"/>
</dbReference>
<dbReference type="CDD" id="cd00660">
    <property type="entry name" value="Topoisomer_IB_N"/>
    <property type="match status" value="1"/>
</dbReference>
<evidence type="ECO:0000313" key="12">
    <source>
        <dbReference type="Proteomes" id="UP001145021"/>
    </source>
</evidence>
<dbReference type="SUPFAM" id="SSF56349">
    <property type="entry name" value="DNA breaking-rejoining enzymes"/>
    <property type="match status" value="1"/>
</dbReference>
<accession>A0A9W8CKE0</accession>
<dbReference type="InterPro" id="IPR013499">
    <property type="entry name" value="TopoI_euk"/>
</dbReference>
<comment type="catalytic activity">
    <reaction evidence="1 6 7">
        <text>ATP-independent breakage of single-stranded DNA, followed by passage and rejoining.</text>
        <dbReference type="EC" id="5.6.2.1"/>
    </reaction>
</comment>
<dbReference type="GO" id="GO:0003917">
    <property type="term" value="F:DNA topoisomerase type I (single strand cut, ATP-independent) activity"/>
    <property type="evidence" value="ECO:0007669"/>
    <property type="project" value="UniProtKB-UniRule"/>
</dbReference>
<dbReference type="SUPFAM" id="SSF56741">
    <property type="entry name" value="Eukaryotic DNA topoisomerase I, N-terminal DNA-binding fragment"/>
    <property type="match status" value="1"/>
</dbReference>
<keyword evidence="3 6" id="KW-0799">Topoisomerase</keyword>
<dbReference type="Pfam" id="PF14370">
    <property type="entry name" value="Topo_C_assoc"/>
    <property type="match status" value="1"/>
</dbReference>
<dbReference type="PROSITE" id="PS00176">
    <property type="entry name" value="TOPO_IB_1"/>
    <property type="match status" value="1"/>
</dbReference>
<feature type="active site" description="O-(3'-phospho-DNA)-tyrosine intermediate" evidence="6">
    <location>
        <position position="804"/>
    </location>
</feature>
<dbReference type="GO" id="GO:0007059">
    <property type="term" value="P:chromosome segregation"/>
    <property type="evidence" value="ECO:0007669"/>
    <property type="project" value="TreeGrafter"/>
</dbReference>
<dbReference type="GO" id="GO:0006265">
    <property type="term" value="P:DNA topological change"/>
    <property type="evidence" value="ECO:0007669"/>
    <property type="project" value="UniProtKB-UniRule"/>
</dbReference>
<dbReference type="InterPro" id="IPR036202">
    <property type="entry name" value="TopoI_DNA-bd_euk_N_sf"/>
</dbReference>
<dbReference type="InterPro" id="IPR018521">
    <property type="entry name" value="TopoIB_AS"/>
</dbReference>
<dbReference type="Proteomes" id="UP001145021">
    <property type="component" value="Unassembled WGS sequence"/>
</dbReference>
<dbReference type="Gene3D" id="1.10.132.10">
    <property type="match status" value="1"/>
</dbReference>
<gene>
    <name evidence="11" type="primary">TOP1</name>
    <name evidence="11" type="ORF">LPJ64_003086</name>
</gene>
<evidence type="ECO:0000256" key="8">
    <source>
        <dbReference type="SAM" id="Coils"/>
    </source>
</evidence>